<proteinExistence type="predicted"/>
<dbReference type="EMBL" id="BMCH01000006">
    <property type="protein sequence ID" value="GGC37268.1"/>
    <property type="molecule type" value="Genomic_DNA"/>
</dbReference>
<protein>
    <submittedName>
        <fullName evidence="2">Anti-FecI sigma factor FecR</fullName>
    </submittedName>
</protein>
<keyword evidence="3" id="KW-1185">Reference proteome</keyword>
<dbReference type="PANTHER" id="PTHR30273">
    <property type="entry name" value="PERIPLASMIC SIGNAL SENSOR AND SIGMA FACTOR ACTIVATOR FECR-RELATED"/>
    <property type="match status" value="1"/>
</dbReference>
<dbReference type="Proteomes" id="UP000637769">
    <property type="component" value="Unassembled WGS sequence"/>
</dbReference>
<dbReference type="Gene3D" id="3.55.50.30">
    <property type="match status" value="1"/>
</dbReference>
<organism evidence="2 3">
    <name type="scientific">Asaia siamensis</name>
    <dbReference type="NCBI Taxonomy" id="110479"/>
    <lineage>
        <taxon>Bacteria</taxon>
        <taxon>Pseudomonadati</taxon>
        <taxon>Pseudomonadota</taxon>
        <taxon>Alphaproteobacteria</taxon>
        <taxon>Acetobacterales</taxon>
        <taxon>Acetobacteraceae</taxon>
        <taxon>Asaia</taxon>
    </lineage>
</organism>
<feature type="domain" description="FecR N-terminal" evidence="1">
    <location>
        <begin position="7"/>
        <end position="47"/>
    </location>
</feature>
<dbReference type="InterPro" id="IPR012373">
    <property type="entry name" value="Ferrdict_sens_TM"/>
</dbReference>
<reference evidence="3" key="1">
    <citation type="journal article" date="2019" name="Int. J. Syst. Evol. Microbiol.">
        <title>The Global Catalogue of Microorganisms (GCM) 10K type strain sequencing project: providing services to taxonomists for standard genome sequencing and annotation.</title>
        <authorList>
            <consortium name="The Broad Institute Genomics Platform"/>
            <consortium name="The Broad Institute Genome Sequencing Center for Infectious Disease"/>
            <person name="Wu L."/>
            <person name="Ma J."/>
        </authorList>
    </citation>
    <scope>NUCLEOTIDE SEQUENCE [LARGE SCALE GENOMIC DNA]</scope>
    <source>
        <strain evidence="3">CCM 7132</strain>
    </source>
</reference>
<name>A0ABQ1MA47_9PROT</name>
<accession>A0ABQ1MA47</accession>
<gene>
    <name evidence="2" type="primary">pigE</name>
    <name evidence="2" type="ORF">GCM10007207_23560</name>
</gene>
<dbReference type="PIRSF" id="PIRSF018266">
    <property type="entry name" value="FecR"/>
    <property type="match status" value="1"/>
</dbReference>
<dbReference type="PANTHER" id="PTHR30273:SF2">
    <property type="entry name" value="PROTEIN FECR"/>
    <property type="match status" value="1"/>
</dbReference>
<evidence type="ECO:0000259" key="1">
    <source>
        <dbReference type="Pfam" id="PF16220"/>
    </source>
</evidence>
<evidence type="ECO:0000313" key="2">
    <source>
        <dbReference type="EMBL" id="GGC37268.1"/>
    </source>
</evidence>
<dbReference type="RefSeq" id="WP_188427018.1">
    <property type="nucleotide sequence ID" value="NZ_BMCH01000006.1"/>
</dbReference>
<dbReference type="InterPro" id="IPR032623">
    <property type="entry name" value="FecR_N"/>
</dbReference>
<comment type="caution">
    <text evidence="2">The sequence shown here is derived from an EMBL/GenBank/DDBJ whole genome shotgun (WGS) entry which is preliminary data.</text>
</comment>
<evidence type="ECO:0000313" key="3">
    <source>
        <dbReference type="Proteomes" id="UP000637769"/>
    </source>
</evidence>
<dbReference type="Pfam" id="PF16220">
    <property type="entry name" value="DUF4880"/>
    <property type="match status" value="1"/>
</dbReference>
<sequence length="291" mass="32182">MTPHQVEQAASWQARLLSEHCSDHDRARFADWLGESEAHHQAYGLVSQIWKSGSFAEQKPSRKISRRAALSCGALFGALTLFGPSGADAREFRTGRHERRHLALDTMDIDMDACSAVICGPSRHQMTIGNGRYALAFREDQAGFRCCGWSVSGGRGRYALEISDRAMQLAVLEGGLSLSGHGQRRLALGEGQALSFDRLTQHSVVAAARPDEIMAWREGRALFRNTPLDQAVAEMARYSDRPVMILSPSLACLRISGVFHTQDPARFFKALAHLLPLRVRFGPTQIEIVKL</sequence>